<name>A0ABQ3EWR3_9ACTN</name>
<dbReference type="Proteomes" id="UP000642673">
    <property type="component" value="Unassembled WGS sequence"/>
</dbReference>
<comment type="caution">
    <text evidence="2">The sequence shown here is derived from an EMBL/GenBank/DDBJ whole genome shotgun (WGS) entry which is preliminary data.</text>
</comment>
<evidence type="ECO:0000256" key="1">
    <source>
        <dbReference type="SAM" id="MobiDB-lite"/>
    </source>
</evidence>
<evidence type="ECO:0000313" key="3">
    <source>
        <dbReference type="Proteomes" id="UP000642673"/>
    </source>
</evidence>
<organism evidence="2 3">
    <name type="scientific">Streptomyces cirratus</name>
    <dbReference type="NCBI Taxonomy" id="68187"/>
    <lineage>
        <taxon>Bacteria</taxon>
        <taxon>Bacillati</taxon>
        <taxon>Actinomycetota</taxon>
        <taxon>Actinomycetes</taxon>
        <taxon>Kitasatosporales</taxon>
        <taxon>Streptomycetaceae</taxon>
        <taxon>Streptomyces</taxon>
    </lineage>
</organism>
<feature type="region of interest" description="Disordered" evidence="1">
    <location>
        <begin position="53"/>
        <end position="80"/>
    </location>
</feature>
<feature type="compositionally biased region" description="Pro residues" evidence="1">
    <location>
        <begin position="208"/>
        <end position="228"/>
    </location>
</feature>
<evidence type="ECO:0008006" key="4">
    <source>
        <dbReference type="Google" id="ProtNLM"/>
    </source>
</evidence>
<protein>
    <recommendedName>
        <fullName evidence="4">EfeO-type cupredoxin-like domain-containing protein</fullName>
    </recommendedName>
</protein>
<sequence>MTDDAAARPVARVTCDACDPLPRPASRAPRRTTRTAALVALLLLLAGGATGCGGRATTHHKPGTSHEQASGNVGTLLPAQDGAGHHLREVPAEGAPQVRLTARPDSEDGWNLQLAVTDFRFTPDSTGGAALPGTGHAHLELDGHELARVYGPWFHLPAAQVPEGAHTLTVRLYADDHTAWAVGGKAVEASVPMTGGAPGEAGHTHTAPTPPSPTPPSPTAPSPSPLSPTPSSASPEADRTITLTVRAGKVSPAPGRVEVKRGERVALRVISDRADTLHVHGYDKELALPPGQEATLVLTADRTGLFEVETHESGLVLTQLLVR</sequence>
<proteinExistence type="predicted"/>
<dbReference type="EMBL" id="BMVP01000006">
    <property type="protein sequence ID" value="GHB63913.1"/>
    <property type="molecule type" value="Genomic_DNA"/>
</dbReference>
<gene>
    <name evidence="2" type="ORF">GCM10010347_37370</name>
</gene>
<dbReference type="SUPFAM" id="SSF49503">
    <property type="entry name" value="Cupredoxins"/>
    <property type="match status" value="1"/>
</dbReference>
<evidence type="ECO:0000313" key="2">
    <source>
        <dbReference type="EMBL" id="GHB63913.1"/>
    </source>
</evidence>
<dbReference type="Gene3D" id="2.60.40.420">
    <property type="entry name" value="Cupredoxins - blue copper proteins"/>
    <property type="match status" value="1"/>
</dbReference>
<feature type="region of interest" description="Disordered" evidence="1">
    <location>
        <begin position="191"/>
        <end position="237"/>
    </location>
</feature>
<reference evidence="3" key="1">
    <citation type="journal article" date="2019" name="Int. J. Syst. Evol. Microbiol.">
        <title>The Global Catalogue of Microorganisms (GCM) 10K type strain sequencing project: providing services to taxonomists for standard genome sequencing and annotation.</title>
        <authorList>
            <consortium name="The Broad Institute Genomics Platform"/>
            <consortium name="The Broad Institute Genome Sequencing Center for Infectious Disease"/>
            <person name="Wu L."/>
            <person name="Ma J."/>
        </authorList>
    </citation>
    <scope>NUCLEOTIDE SEQUENCE [LARGE SCALE GENOMIC DNA]</scope>
    <source>
        <strain evidence="3">JCM 4738</strain>
    </source>
</reference>
<keyword evidence="3" id="KW-1185">Reference proteome</keyword>
<accession>A0ABQ3EWR3</accession>
<dbReference type="InterPro" id="IPR008972">
    <property type="entry name" value="Cupredoxin"/>
</dbReference>